<dbReference type="EMBL" id="JAOCQI010000002">
    <property type="protein sequence ID" value="MCT7312075.1"/>
    <property type="molecule type" value="Genomic_DNA"/>
</dbReference>
<dbReference type="PANTHER" id="PTHR30203:SF20">
    <property type="entry name" value="MULTIDRUG RESISTANCE OUTER MEMBRANE PROTEIN MDTP-RELATED"/>
    <property type="match status" value="1"/>
</dbReference>
<protein>
    <submittedName>
        <fullName evidence="12">Efflux transporter outer membrane subunit</fullName>
    </submittedName>
</protein>
<dbReference type="PANTHER" id="PTHR30203">
    <property type="entry name" value="OUTER MEMBRANE CATION EFFLUX PROTEIN"/>
    <property type="match status" value="1"/>
</dbReference>
<comment type="subcellular location">
    <subcellularLocation>
        <location evidence="9">Cell membrane</location>
        <topology evidence="9">Lipid-anchor</topology>
    </subcellularLocation>
    <subcellularLocation>
        <location evidence="1">Membrane</location>
    </subcellularLocation>
</comment>
<keyword evidence="4 9" id="KW-0812">Transmembrane</keyword>
<dbReference type="Gene3D" id="1.20.1600.10">
    <property type="entry name" value="Outer membrane efflux proteins (OEP)"/>
    <property type="match status" value="1"/>
</dbReference>
<keyword evidence="11" id="KW-1133">Transmembrane helix</keyword>
<comment type="similarity">
    <text evidence="2 9">Belongs to the outer membrane factor (OMF) (TC 1.B.17) family.</text>
</comment>
<keyword evidence="7 9" id="KW-0564">Palmitate</keyword>
<evidence type="ECO:0000256" key="5">
    <source>
        <dbReference type="ARBA" id="ARBA00022729"/>
    </source>
</evidence>
<evidence type="ECO:0000313" key="12">
    <source>
        <dbReference type="EMBL" id="MCT7312075.1"/>
    </source>
</evidence>
<comment type="caution">
    <text evidence="12">The sequence shown here is derived from an EMBL/GenBank/DDBJ whole genome shotgun (WGS) entry which is preliminary data.</text>
</comment>
<evidence type="ECO:0000256" key="3">
    <source>
        <dbReference type="ARBA" id="ARBA00022452"/>
    </source>
</evidence>
<evidence type="ECO:0000256" key="7">
    <source>
        <dbReference type="ARBA" id="ARBA00023139"/>
    </source>
</evidence>
<evidence type="ECO:0000313" key="13">
    <source>
        <dbReference type="Proteomes" id="UP001164420"/>
    </source>
</evidence>
<keyword evidence="3 9" id="KW-1134">Transmembrane beta strand</keyword>
<keyword evidence="8 9" id="KW-0449">Lipoprotein</keyword>
<feature type="region of interest" description="Disordered" evidence="10">
    <location>
        <begin position="1"/>
        <end position="23"/>
    </location>
</feature>
<keyword evidence="5" id="KW-0732">Signal</keyword>
<dbReference type="Pfam" id="PF02321">
    <property type="entry name" value="OEP"/>
    <property type="match status" value="2"/>
</dbReference>
<name>A0ABT2L9I6_9RALS</name>
<evidence type="ECO:0000256" key="8">
    <source>
        <dbReference type="ARBA" id="ARBA00023288"/>
    </source>
</evidence>
<evidence type="ECO:0000256" key="9">
    <source>
        <dbReference type="RuleBase" id="RU362097"/>
    </source>
</evidence>
<evidence type="ECO:0000256" key="4">
    <source>
        <dbReference type="ARBA" id="ARBA00022692"/>
    </source>
</evidence>
<dbReference type="RefSeq" id="WP_260781028.1">
    <property type="nucleotide sequence ID" value="NZ_JAOCQI010000002.1"/>
</dbReference>
<organism evidence="12 13">
    <name type="scientific">Ralstonia mojiangensis</name>
    <dbReference type="NCBI Taxonomy" id="2953895"/>
    <lineage>
        <taxon>Bacteria</taxon>
        <taxon>Pseudomonadati</taxon>
        <taxon>Pseudomonadota</taxon>
        <taxon>Betaproteobacteria</taxon>
        <taxon>Burkholderiales</taxon>
        <taxon>Burkholderiaceae</taxon>
        <taxon>Ralstonia</taxon>
    </lineage>
</organism>
<evidence type="ECO:0000256" key="2">
    <source>
        <dbReference type="ARBA" id="ARBA00007613"/>
    </source>
</evidence>
<dbReference type="InterPro" id="IPR010131">
    <property type="entry name" value="MdtP/NodT-like"/>
</dbReference>
<dbReference type="NCBIfam" id="TIGR01845">
    <property type="entry name" value="outer_NodT"/>
    <property type="match status" value="1"/>
</dbReference>
<evidence type="ECO:0000256" key="11">
    <source>
        <dbReference type="SAM" id="Phobius"/>
    </source>
</evidence>
<evidence type="ECO:0000256" key="1">
    <source>
        <dbReference type="ARBA" id="ARBA00004370"/>
    </source>
</evidence>
<accession>A0ABT2L9I6</accession>
<gene>
    <name evidence="12" type="ORF">N5J06_14015</name>
</gene>
<evidence type="ECO:0000256" key="10">
    <source>
        <dbReference type="SAM" id="MobiDB-lite"/>
    </source>
</evidence>
<proteinExistence type="inferred from homology"/>
<dbReference type="Proteomes" id="UP001164420">
    <property type="component" value="Unassembled WGS sequence"/>
</dbReference>
<reference evidence="12 13" key="1">
    <citation type="journal article" date="2023" name="Front. Microbiol.">
        <title>Ralstonia chuxiongensis sp. nov., Ralstonia mojiangensis sp. nov., and Ralstonia soli sp. nov., isolated from tobacco fields, are three novel species in the family Burkholderiaceae.</title>
        <authorList>
            <person name="Lu C.H."/>
            <person name="Zhang Y.Y."/>
            <person name="Jiang N."/>
            <person name="Chen W."/>
            <person name="Shao X."/>
            <person name="Zhao Z.M."/>
            <person name="Lu W.L."/>
            <person name="Hu X."/>
            <person name="Xi Y.X."/>
            <person name="Zou S.Y."/>
            <person name="Wei Q.J."/>
            <person name="Lin Z.L."/>
            <person name="Gong L."/>
            <person name="Gai X.T."/>
            <person name="Zhang L.Q."/>
            <person name="Li J.Y."/>
            <person name="Jin Y."/>
            <person name="Xia Z.Y."/>
        </authorList>
    </citation>
    <scope>NUCLEOTIDE SEQUENCE [LARGE SCALE GENOMIC DNA]</scope>
    <source>
        <strain evidence="12 13">22TCJT01-1</strain>
    </source>
</reference>
<evidence type="ECO:0000256" key="6">
    <source>
        <dbReference type="ARBA" id="ARBA00023136"/>
    </source>
</evidence>
<feature type="transmembrane region" description="Helical" evidence="11">
    <location>
        <begin position="32"/>
        <end position="52"/>
    </location>
</feature>
<dbReference type="Gene3D" id="2.20.200.10">
    <property type="entry name" value="Outer membrane efflux proteins (OEP)"/>
    <property type="match status" value="1"/>
</dbReference>
<dbReference type="SUPFAM" id="SSF56954">
    <property type="entry name" value="Outer membrane efflux proteins (OEP)"/>
    <property type="match status" value="1"/>
</dbReference>
<keyword evidence="13" id="KW-1185">Reference proteome</keyword>
<sequence length="509" mass="54288">MSTSTTKPSRPDRRIGQSPGDARARRAHRVSLAARAIPVLVAAVLAGCANYAGITSDKHMADAGTYAATQSIPAEQGRWPSADWAAQFGDAQLKALIDEALQTSPSLEMARARVAAATAFSEGADANTLPQVGAGYSWTRQRFSESALVPPPFAGAWQSENKAFINASYALDLWGKNREALKSAVSALHASEAEAEQVKLTLSGAIARAYNELARLYALRDIAQDEVRQRREVLRVTNGRVTLGLDTEVEKRTAEANLAASEVALSSLDGSLQRTRYQLGALLGQGPDRGLAIHRPALGEGDAVRLPDNLPADLISRRPDIVAARWRVDATLHDIKVAKAEFYPDINLSAMIGLDAFGWGRFLRAASRTASVGPAIHLPIFDGGALRAQLKGRYAEFDFAVAHYNETLVAALTEVATQLSNLRAVDAQIDNAVRADTAAHRAQTLALAQYKAGLTTQLTALNAQTNALASSQALANLRMTRRDGQIALAAALGGGYTAPAASEHEKVMR</sequence>
<keyword evidence="6 9" id="KW-0472">Membrane</keyword>
<dbReference type="InterPro" id="IPR003423">
    <property type="entry name" value="OMP_efflux"/>
</dbReference>